<dbReference type="SUPFAM" id="SSF53335">
    <property type="entry name" value="S-adenosyl-L-methionine-dependent methyltransferases"/>
    <property type="match status" value="1"/>
</dbReference>
<dbReference type="FunFam" id="3.30.1380.20:FF:000002">
    <property type="entry name" value="Trafficking protein particle complex subunit"/>
    <property type="match status" value="1"/>
</dbReference>
<evidence type="ECO:0000256" key="6">
    <source>
        <dbReference type="ARBA" id="ARBA00022892"/>
    </source>
</evidence>
<dbReference type="GO" id="GO:0005783">
    <property type="term" value="C:endoplasmic reticulum"/>
    <property type="evidence" value="ECO:0007669"/>
    <property type="project" value="UniProtKB-SubCell"/>
</dbReference>
<reference evidence="9" key="1">
    <citation type="submission" date="2021-01" db="EMBL/GenBank/DDBJ databases">
        <authorList>
            <person name="Kaushik A."/>
        </authorList>
    </citation>
    <scope>NUCLEOTIDE SEQUENCE</scope>
    <source>
        <strain evidence="9">AG6-10EEA</strain>
    </source>
</reference>
<proteinExistence type="inferred from homology"/>
<comment type="subcellular location">
    <subcellularLocation>
        <location evidence="1">Endoplasmic reticulum</location>
    </subcellularLocation>
    <subcellularLocation>
        <location evidence="2">Golgi apparatus</location>
    </subcellularLocation>
</comment>
<dbReference type="InterPro" id="IPR007194">
    <property type="entry name" value="TRAPP_component"/>
</dbReference>
<keyword evidence="8" id="KW-1133">Transmembrane helix</keyword>
<keyword evidence="7" id="KW-0333">Golgi apparatus</keyword>
<name>A0A8H3DAM3_9AGAM</name>
<evidence type="ECO:0000313" key="9">
    <source>
        <dbReference type="EMBL" id="CAE6518202.1"/>
    </source>
</evidence>
<evidence type="ECO:0000256" key="5">
    <source>
        <dbReference type="ARBA" id="ARBA00022824"/>
    </source>
</evidence>
<dbReference type="AlphaFoldDB" id="A0A8H3DAM3"/>
<dbReference type="EMBL" id="CAJMXA010003865">
    <property type="protein sequence ID" value="CAE6518202.1"/>
    <property type="molecule type" value="Genomic_DNA"/>
</dbReference>
<dbReference type="GO" id="GO:1990071">
    <property type="term" value="C:TRAPPII protein complex"/>
    <property type="evidence" value="ECO:0007669"/>
    <property type="project" value="TreeGrafter"/>
</dbReference>
<accession>A0A8H3DAM3</accession>
<evidence type="ECO:0000256" key="2">
    <source>
        <dbReference type="ARBA" id="ARBA00004555"/>
    </source>
</evidence>
<dbReference type="GO" id="GO:0006888">
    <property type="term" value="P:endoplasmic reticulum to Golgi vesicle-mediated transport"/>
    <property type="evidence" value="ECO:0007669"/>
    <property type="project" value="TreeGrafter"/>
</dbReference>
<keyword evidence="8" id="KW-0812">Transmembrane</keyword>
<keyword evidence="5" id="KW-0256">Endoplasmic reticulum</keyword>
<evidence type="ECO:0000256" key="3">
    <source>
        <dbReference type="ARBA" id="ARBA00006218"/>
    </source>
</evidence>
<dbReference type="Gene3D" id="3.40.50.150">
    <property type="entry name" value="Vaccinia Virus protein VP39"/>
    <property type="match status" value="1"/>
</dbReference>
<feature type="transmembrane region" description="Helical" evidence="8">
    <location>
        <begin position="542"/>
        <end position="564"/>
    </location>
</feature>
<sequence length="575" mass="63540">MTYPLQNPRASSIFGAQSASDLQSPSAATTSSRFSVAPTTSQQRIGAGATIYDRSLNKARLSEVSASAFAFLFSEIVQYTQKRVSGIGDLERRLGTLGYRIGTRVLELMVWRAEGNAKAPKREIRFLPALMAIHSQVWKACFGKPADGIEKSVEKEDEYMIIDNDPPITRYISVPKDMDQLSCSALTAGIVEAVLDGLGFPARVTAHSVPMPNLPHRTLILIKLDQSVLEREEALKPTAQSRQILDPTTTSRMMSFGELLPSPQLPLIATRNSGRRKAREPYGGYLRSLNATANIDKAETEWLNMGYWENTTVFPEACEALALKLVQASKCIAGGCVLDVGHATGESLLLHLMHPEVPRPSHLFGITSLKFQHDRAATRVLGTSYPDEIKVQLYLGDAIYHPAPDAPLSPQSSVQIMRHPLEPKDANHPTPTHPSYTSIIALDCAYHFQTREHFLEQSILSLAPGGNIALADMCVDASTPNLTIRALRRFYCILFSIDSANIVTIRGYKETMERLGYQNVAIEDISSSVFPGFVAFLRKRGVGWWIFAQMVMVWWKTCGARFIIASGERSGRTKL</sequence>
<gene>
    <name evidence="9" type="ORF">RDB_LOCUS141632</name>
</gene>
<evidence type="ECO:0000256" key="1">
    <source>
        <dbReference type="ARBA" id="ARBA00004240"/>
    </source>
</evidence>
<evidence type="ECO:0008006" key="11">
    <source>
        <dbReference type="Google" id="ProtNLM"/>
    </source>
</evidence>
<keyword evidence="4" id="KW-0813">Transport</keyword>
<dbReference type="Pfam" id="PF13489">
    <property type="entry name" value="Methyltransf_23"/>
    <property type="match status" value="1"/>
</dbReference>
<dbReference type="GO" id="GO:1990072">
    <property type="term" value="C:TRAPPIII protein complex"/>
    <property type="evidence" value="ECO:0007669"/>
    <property type="project" value="TreeGrafter"/>
</dbReference>
<dbReference type="InterPro" id="IPR024096">
    <property type="entry name" value="NO_sig/Golgi_transp_ligand-bd"/>
</dbReference>
<comment type="caution">
    <text evidence="9">The sequence shown here is derived from an EMBL/GenBank/DDBJ whole genome shotgun (WGS) entry which is preliminary data.</text>
</comment>
<dbReference type="PANTHER" id="PTHR20902:SF0">
    <property type="entry name" value="TRAFFICKING PROTEIN PARTICLE COMPLEX SUBUNIT 5"/>
    <property type="match status" value="1"/>
</dbReference>
<comment type="similarity">
    <text evidence="3">Belongs to the TRAPP small subunits family. BET3 subfamily.</text>
</comment>
<keyword evidence="8" id="KW-0472">Membrane</keyword>
<protein>
    <recommendedName>
        <fullName evidence="11">Trafficking protein particle complex subunit</fullName>
    </recommendedName>
</protein>
<keyword evidence="6" id="KW-0931">ER-Golgi transport</keyword>
<evidence type="ECO:0000256" key="7">
    <source>
        <dbReference type="ARBA" id="ARBA00023034"/>
    </source>
</evidence>
<dbReference type="PANTHER" id="PTHR20902">
    <property type="entry name" value="41-2 PROTEIN ANTIGEN-RELATED"/>
    <property type="match status" value="1"/>
</dbReference>
<dbReference type="SUPFAM" id="SSF111126">
    <property type="entry name" value="Ligand-binding domain in the NO signalling and Golgi transport"/>
    <property type="match status" value="1"/>
</dbReference>
<dbReference type="CDD" id="cd14943">
    <property type="entry name" value="TRAPPC5_Trs31"/>
    <property type="match status" value="1"/>
</dbReference>
<dbReference type="Proteomes" id="UP000663853">
    <property type="component" value="Unassembled WGS sequence"/>
</dbReference>
<organism evidence="9 10">
    <name type="scientific">Rhizoctonia solani</name>
    <dbReference type="NCBI Taxonomy" id="456999"/>
    <lineage>
        <taxon>Eukaryota</taxon>
        <taxon>Fungi</taxon>
        <taxon>Dikarya</taxon>
        <taxon>Basidiomycota</taxon>
        <taxon>Agaricomycotina</taxon>
        <taxon>Agaricomycetes</taxon>
        <taxon>Cantharellales</taxon>
        <taxon>Ceratobasidiaceae</taxon>
        <taxon>Rhizoctonia</taxon>
    </lineage>
</organism>
<evidence type="ECO:0000313" key="10">
    <source>
        <dbReference type="Proteomes" id="UP000663853"/>
    </source>
</evidence>
<dbReference type="InterPro" id="IPR029063">
    <property type="entry name" value="SAM-dependent_MTases_sf"/>
</dbReference>
<dbReference type="GO" id="GO:1990070">
    <property type="term" value="C:TRAPPI protein complex"/>
    <property type="evidence" value="ECO:0007669"/>
    <property type="project" value="TreeGrafter"/>
</dbReference>
<evidence type="ECO:0000256" key="4">
    <source>
        <dbReference type="ARBA" id="ARBA00022448"/>
    </source>
</evidence>
<dbReference type="Gene3D" id="3.30.1380.20">
    <property type="entry name" value="Trafficking protein particle complex subunit 3"/>
    <property type="match status" value="1"/>
</dbReference>
<dbReference type="InterPro" id="IPR016696">
    <property type="entry name" value="TRAPP-I_su5"/>
</dbReference>
<evidence type="ECO:0000256" key="8">
    <source>
        <dbReference type="SAM" id="Phobius"/>
    </source>
</evidence>
<dbReference type="Pfam" id="PF04051">
    <property type="entry name" value="TRAPP"/>
    <property type="match status" value="1"/>
</dbReference>